<evidence type="ECO:0000313" key="4">
    <source>
        <dbReference type="Proteomes" id="UP000716291"/>
    </source>
</evidence>
<dbReference type="PROSITE" id="PS51180">
    <property type="entry name" value="BRO1"/>
    <property type="match status" value="1"/>
</dbReference>
<reference evidence="3" key="1">
    <citation type="journal article" date="2020" name="Microb. Genom.">
        <title>Genetic diversity of clinical and environmental Mucorales isolates obtained from an investigation of mucormycosis cases among solid organ transplant recipients.</title>
        <authorList>
            <person name="Nguyen M.H."/>
            <person name="Kaul D."/>
            <person name="Muto C."/>
            <person name="Cheng S.J."/>
            <person name="Richter R.A."/>
            <person name="Bruno V.M."/>
            <person name="Liu G."/>
            <person name="Beyhan S."/>
            <person name="Sundermann A.J."/>
            <person name="Mounaud S."/>
            <person name="Pasculle A.W."/>
            <person name="Nierman W.C."/>
            <person name="Driscoll E."/>
            <person name="Cumbie R."/>
            <person name="Clancy C.J."/>
            <person name="Dupont C.L."/>
        </authorList>
    </citation>
    <scope>NUCLEOTIDE SEQUENCE</scope>
    <source>
        <strain evidence="3">GL11</strain>
    </source>
</reference>
<evidence type="ECO:0000313" key="3">
    <source>
        <dbReference type="EMBL" id="KAG1310633.1"/>
    </source>
</evidence>
<dbReference type="Proteomes" id="UP000716291">
    <property type="component" value="Unassembled WGS sequence"/>
</dbReference>
<proteinExistence type="inferred from homology"/>
<dbReference type="PANTHER" id="PTHR23030:SF39">
    <property type="entry name" value="PROGRAMMED CELL DEATH 6-INTERACTING PROTEIN"/>
    <property type="match status" value="1"/>
</dbReference>
<dbReference type="Pfam" id="PF03097">
    <property type="entry name" value="BRO1"/>
    <property type="match status" value="1"/>
</dbReference>
<dbReference type="Gene3D" id="1.25.40.280">
    <property type="entry name" value="alix/aip1 like domains"/>
    <property type="match status" value="1"/>
</dbReference>
<accession>A0A9P6XCT5</accession>
<sequence length="545" mass="63006">MEFRVNLPSDFELVDALIAIMIAQAHECIWQKAVMEHMKHGTVARLAIKVSDCYRAFLDHLHALLPDDWKTIGEIKHYYFAAVAQYQKANEAISSGRYGEEITRLRLAKSSLSFALQKLSALTEITLHASFVQQMTTLDQSIDRDLIRAEKDNDVVYMETIPQPDQLAPILRSDMAKPILPQFILDPNYWLILPERPNDALFIKRPLFEKLVPFAVHQAASVYKDKKNYIVHVEILGKNKELNAEHQKLMSEFRLPYSLDVIDDLPKELLDHAEEVQHLGGIQTLNDMLHKVQDMSKKALDLIEEGFNALEEENEQDVMLSKQYGKLWSRPSSRSLNQHLLTLGTQYNDTIQAAQKADRIVQAKVANWGKAIAMLSKPVEEIMRHLPHLHQDEDILQTTAKVRQQFRRLQDNLKHRQALEREVVEMTDRDDISSALLDRCQELTKGSPTVKLEVEQFSDVFDSFLRNYQGYQDRMQTYAQEQDDIIYQLRQSYTQLTLEIDNVQVLSKRERAICNLEAAYLKVNEIRTNLVEGIKASLFYSIVLY</sequence>
<comment type="similarity">
    <text evidence="1">Belongs to the palA/RIM20 family.</text>
</comment>
<protein>
    <recommendedName>
        <fullName evidence="2">BRO1 domain-containing protein</fullName>
    </recommendedName>
</protein>
<organism evidence="3 4">
    <name type="scientific">Rhizopus oryzae</name>
    <name type="common">Mucormycosis agent</name>
    <name type="synonym">Rhizopus arrhizus var. delemar</name>
    <dbReference type="NCBI Taxonomy" id="64495"/>
    <lineage>
        <taxon>Eukaryota</taxon>
        <taxon>Fungi</taxon>
        <taxon>Fungi incertae sedis</taxon>
        <taxon>Mucoromycota</taxon>
        <taxon>Mucoromycotina</taxon>
        <taxon>Mucoromycetes</taxon>
        <taxon>Mucorales</taxon>
        <taxon>Mucorineae</taxon>
        <taxon>Rhizopodaceae</taxon>
        <taxon>Rhizopus</taxon>
    </lineage>
</organism>
<dbReference type="InterPro" id="IPR038499">
    <property type="entry name" value="BRO1_sf"/>
</dbReference>
<dbReference type="EMBL" id="JAANQT010000481">
    <property type="protein sequence ID" value="KAG1310633.1"/>
    <property type="molecule type" value="Genomic_DNA"/>
</dbReference>
<dbReference type="AlphaFoldDB" id="A0A9P6XCT5"/>
<dbReference type="Gene3D" id="1.20.140.50">
    <property type="entry name" value="alix/aip1 like domains"/>
    <property type="match status" value="1"/>
</dbReference>
<comment type="caution">
    <text evidence="3">The sequence shown here is derived from an EMBL/GenBank/DDBJ whole genome shotgun (WGS) entry which is preliminary data.</text>
</comment>
<evidence type="ECO:0000259" key="2">
    <source>
        <dbReference type="PROSITE" id="PS51180"/>
    </source>
</evidence>
<feature type="domain" description="BRO1" evidence="2">
    <location>
        <begin position="1"/>
        <end position="246"/>
    </location>
</feature>
<gene>
    <name evidence="3" type="ORF">G6F64_004410</name>
</gene>
<dbReference type="SMART" id="SM01041">
    <property type="entry name" value="BRO1"/>
    <property type="match status" value="1"/>
</dbReference>
<keyword evidence="4" id="KW-1185">Reference proteome</keyword>
<dbReference type="OrthoDB" id="64867at2759"/>
<dbReference type="Pfam" id="PF13949">
    <property type="entry name" value="ALIX_LYPXL_bnd"/>
    <property type="match status" value="1"/>
</dbReference>
<dbReference type="Gene3D" id="1.20.120.560">
    <property type="entry name" value="alix/aip1 in complex with the ypdl late domain"/>
    <property type="match status" value="1"/>
</dbReference>
<evidence type="ECO:0000256" key="1">
    <source>
        <dbReference type="ARBA" id="ARBA00038154"/>
    </source>
</evidence>
<dbReference type="PANTHER" id="PTHR23030">
    <property type="entry name" value="PCD6 INTERACTING PROTEIN-RELATED"/>
    <property type="match status" value="1"/>
</dbReference>
<dbReference type="GO" id="GO:0005768">
    <property type="term" value="C:endosome"/>
    <property type="evidence" value="ECO:0007669"/>
    <property type="project" value="TreeGrafter"/>
</dbReference>
<dbReference type="InterPro" id="IPR025304">
    <property type="entry name" value="ALIX_V_dom"/>
</dbReference>
<dbReference type="InterPro" id="IPR004328">
    <property type="entry name" value="BRO1_dom"/>
</dbReference>
<name>A0A9P6XCT5_RHIOR</name>